<evidence type="ECO:0000313" key="3">
    <source>
        <dbReference type="EMBL" id="KEQ86962.1"/>
    </source>
</evidence>
<dbReference type="RefSeq" id="XP_029763149.1">
    <property type="nucleotide sequence ID" value="XM_029903542.1"/>
</dbReference>
<dbReference type="OrthoDB" id="3916531at2759"/>
<dbReference type="HOGENOM" id="CLU_686929_0_0_1"/>
<feature type="compositionally biased region" description="Basic and acidic residues" evidence="2">
    <location>
        <begin position="12"/>
        <end position="22"/>
    </location>
</feature>
<sequence length="417" mass="46686">MERPEAVTGVQKAREDATDNKERRKIQLRLAQARLRQRKADALKDANSEVELLRKQLAEAKDTIARLSPPKHSPDADEMVTSEATLHPTTAETRTRSKDNFGLGDPTNIDGLVVGNHALNQPMSPATLDSFFPGASDDLLDMGTPESFAFPSFNNMAKRTLPQHAMPRFTNHESTQAWPSAEGASGGVGTWGYAFTYDEDASRAPPSIFPQSPQSPRMQLVRQPTPPSPTPLRGLSFAKRLWRRCAEMTIRILSDTKKHQALIERAFGNYFGHFSPSTVIRALQMALKADSFATLEYQNYPNFHLSQQPLMPHKTNSEGLVDFGNVDPAQDPYMTPRDIENYFVWNGQYNKTMDSNGNIVTLPCHFDFQGKRWILEENKLVHTLMHYSVCLGQGPAILASQVLIATFQSMQRVSSHM</sequence>
<dbReference type="Gene3D" id="1.20.5.170">
    <property type="match status" value="1"/>
</dbReference>
<dbReference type="PANTHER" id="PTHR40618">
    <property type="entry name" value="B-ZIP TRANSCRIPTION FACTOR (EUROFUNG)-RELATED"/>
    <property type="match status" value="1"/>
</dbReference>
<gene>
    <name evidence="3" type="ORF">M438DRAFT_332781</name>
</gene>
<dbReference type="Proteomes" id="UP000030706">
    <property type="component" value="Unassembled WGS sequence"/>
</dbReference>
<keyword evidence="1" id="KW-0175">Coiled coil</keyword>
<dbReference type="PANTHER" id="PTHR40618:SF1">
    <property type="entry name" value="B-ZIP TRANSCRIPTION FACTOR (EUROFUNG)"/>
    <property type="match status" value="1"/>
</dbReference>
<feature type="coiled-coil region" evidence="1">
    <location>
        <begin position="36"/>
        <end position="63"/>
    </location>
</feature>
<dbReference type="AlphaFoldDB" id="A0A074XYB5"/>
<feature type="region of interest" description="Disordered" evidence="2">
    <location>
        <begin position="210"/>
        <end position="233"/>
    </location>
</feature>
<organism evidence="3 4">
    <name type="scientific">Aureobasidium pullulans EXF-150</name>
    <dbReference type="NCBI Taxonomy" id="1043002"/>
    <lineage>
        <taxon>Eukaryota</taxon>
        <taxon>Fungi</taxon>
        <taxon>Dikarya</taxon>
        <taxon>Ascomycota</taxon>
        <taxon>Pezizomycotina</taxon>
        <taxon>Dothideomycetes</taxon>
        <taxon>Dothideomycetidae</taxon>
        <taxon>Dothideales</taxon>
        <taxon>Saccotheciaceae</taxon>
        <taxon>Aureobasidium</taxon>
    </lineage>
</organism>
<dbReference type="CDD" id="cd14688">
    <property type="entry name" value="bZIP_YAP"/>
    <property type="match status" value="1"/>
</dbReference>
<protein>
    <recommendedName>
        <fullName evidence="5">BZIP domain-containing protein</fullName>
    </recommendedName>
</protein>
<evidence type="ECO:0000313" key="4">
    <source>
        <dbReference type="Proteomes" id="UP000030706"/>
    </source>
</evidence>
<reference evidence="3 4" key="1">
    <citation type="journal article" date="2014" name="BMC Genomics">
        <title>Genome sequencing of four Aureobasidium pullulans varieties: biotechnological potential, stress tolerance, and description of new species.</title>
        <authorList>
            <person name="Gostin Ar C."/>
            <person name="Ohm R.A."/>
            <person name="Kogej T."/>
            <person name="Sonjak S."/>
            <person name="Turk M."/>
            <person name="Zajc J."/>
            <person name="Zalar P."/>
            <person name="Grube M."/>
            <person name="Sun H."/>
            <person name="Han J."/>
            <person name="Sharma A."/>
            <person name="Chiniquy J."/>
            <person name="Ngan C.Y."/>
            <person name="Lipzen A."/>
            <person name="Barry K."/>
            <person name="Grigoriev I.V."/>
            <person name="Gunde-Cimerman N."/>
        </authorList>
    </citation>
    <scope>NUCLEOTIDE SEQUENCE [LARGE SCALE GENOMIC DNA]</scope>
    <source>
        <strain evidence="3 4">EXF-150</strain>
    </source>
</reference>
<dbReference type="GeneID" id="40745848"/>
<dbReference type="GO" id="GO:0003700">
    <property type="term" value="F:DNA-binding transcription factor activity"/>
    <property type="evidence" value="ECO:0007669"/>
    <property type="project" value="InterPro"/>
</dbReference>
<evidence type="ECO:0000256" key="1">
    <source>
        <dbReference type="SAM" id="Coils"/>
    </source>
</evidence>
<name>A0A074XYB5_AURPU</name>
<accession>A0A074XYB5</accession>
<evidence type="ECO:0008006" key="5">
    <source>
        <dbReference type="Google" id="ProtNLM"/>
    </source>
</evidence>
<evidence type="ECO:0000256" key="2">
    <source>
        <dbReference type="SAM" id="MobiDB-lite"/>
    </source>
</evidence>
<keyword evidence="4" id="KW-1185">Reference proteome</keyword>
<feature type="region of interest" description="Disordered" evidence="2">
    <location>
        <begin position="1"/>
        <end position="23"/>
    </location>
</feature>
<dbReference type="SUPFAM" id="SSF57959">
    <property type="entry name" value="Leucine zipper domain"/>
    <property type="match status" value="1"/>
</dbReference>
<dbReference type="InterPro" id="IPR046347">
    <property type="entry name" value="bZIP_sf"/>
</dbReference>
<dbReference type="EMBL" id="KL584977">
    <property type="protein sequence ID" value="KEQ86962.1"/>
    <property type="molecule type" value="Genomic_DNA"/>
</dbReference>
<proteinExistence type="predicted"/>